<evidence type="ECO:0000313" key="2">
    <source>
        <dbReference type="EMBL" id="OWM86861.1"/>
    </source>
</evidence>
<proteinExistence type="predicted"/>
<accession>A0A218XQS3</accession>
<dbReference type="EMBL" id="MTKT01001080">
    <property type="protein sequence ID" value="OWM86861.1"/>
    <property type="molecule type" value="Genomic_DNA"/>
</dbReference>
<name>A0A218XQS3_PUNGR</name>
<protein>
    <submittedName>
        <fullName evidence="2">Uncharacterized protein</fullName>
    </submittedName>
</protein>
<organism evidence="2 3">
    <name type="scientific">Punica granatum</name>
    <name type="common">Pomegranate</name>
    <dbReference type="NCBI Taxonomy" id="22663"/>
    <lineage>
        <taxon>Eukaryota</taxon>
        <taxon>Viridiplantae</taxon>
        <taxon>Streptophyta</taxon>
        <taxon>Embryophyta</taxon>
        <taxon>Tracheophyta</taxon>
        <taxon>Spermatophyta</taxon>
        <taxon>Magnoliopsida</taxon>
        <taxon>eudicotyledons</taxon>
        <taxon>Gunneridae</taxon>
        <taxon>Pentapetalae</taxon>
        <taxon>rosids</taxon>
        <taxon>malvids</taxon>
        <taxon>Myrtales</taxon>
        <taxon>Lythraceae</taxon>
        <taxon>Punica</taxon>
    </lineage>
</organism>
<comment type="caution">
    <text evidence="2">The sequence shown here is derived from an EMBL/GenBank/DDBJ whole genome shotgun (WGS) entry which is preliminary data.</text>
</comment>
<dbReference type="AlphaFoldDB" id="A0A218XQS3"/>
<dbReference type="Proteomes" id="UP000197138">
    <property type="component" value="Unassembled WGS sequence"/>
</dbReference>
<gene>
    <name evidence="2" type="ORF">CDL15_Pgr015897</name>
</gene>
<reference evidence="3" key="1">
    <citation type="journal article" date="2017" name="Plant J.">
        <title>The pomegranate (Punica granatum L.) genome and the genomics of punicalagin biosynthesis.</title>
        <authorList>
            <person name="Qin G."/>
            <person name="Xu C."/>
            <person name="Ming R."/>
            <person name="Tang H."/>
            <person name="Guyot R."/>
            <person name="Kramer E.M."/>
            <person name="Hu Y."/>
            <person name="Yi X."/>
            <person name="Qi Y."/>
            <person name="Xu X."/>
            <person name="Gao Z."/>
            <person name="Pan H."/>
            <person name="Jian J."/>
            <person name="Tian Y."/>
            <person name="Yue Z."/>
            <person name="Xu Y."/>
        </authorList>
    </citation>
    <scope>NUCLEOTIDE SEQUENCE [LARGE SCALE GENOMIC DNA]</scope>
    <source>
        <strain evidence="3">cv. Dabenzi</strain>
    </source>
</reference>
<evidence type="ECO:0000313" key="3">
    <source>
        <dbReference type="Proteomes" id="UP000197138"/>
    </source>
</evidence>
<feature type="compositionally biased region" description="Low complexity" evidence="1">
    <location>
        <begin position="37"/>
        <end position="48"/>
    </location>
</feature>
<evidence type="ECO:0000256" key="1">
    <source>
        <dbReference type="SAM" id="MobiDB-lite"/>
    </source>
</evidence>
<sequence length="59" mass="6287">MDGGLSFPTTLKEVEADVELVVVALELQSSWSIPKASQPNSPPSQLQQITCKTRGSAIC</sequence>
<feature type="region of interest" description="Disordered" evidence="1">
    <location>
        <begin position="33"/>
        <end position="59"/>
    </location>
</feature>